<organism evidence="5 6">
    <name type="scientific">Ruegeria faecimaris</name>
    <dbReference type="NCBI Taxonomy" id="686389"/>
    <lineage>
        <taxon>Bacteria</taxon>
        <taxon>Pseudomonadati</taxon>
        <taxon>Pseudomonadota</taxon>
        <taxon>Alphaproteobacteria</taxon>
        <taxon>Rhodobacterales</taxon>
        <taxon>Roseobacteraceae</taxon>
        <taxon>Ruegeria</taxon>
    </lineage>
</organism>
<proteinExistence type="predicted"/>
<keyword evidence="2 5" id="KW-0238">DNA-binding</keyword>
<dbReference type="PANTHER" id="PTHR42756:SF1">
    <property type="entry name" value="TRANSCRIPTIONAL REPRESSOR OF EMRAB OPERON"/>
    <property type="match status" value="1"/>
</dbReference>
<keyword evidence="6" id="KW-1185">Reference proteome</keyword>
<dbReference type="Proteomes" id="UP000319555">
    <property type="component" value="Unassembled WGS sequence"/>
</dbReference>
<feature type="domain" description="HTH marR-type" evidence="4">
    <location>
        <begin position="13"/>
        <end position="145"/>
    </location>
</feature>
<dbReference type="Gene3D" id="1.10.10.10">
    <property type="entry name" value="Winged helix-like DNA-binding domain superfamily/Winged helix DNA-binding domain"/>
    <property type="match status" value="1"/>
</dbReference>
<evidence type="ECO:0000256" key="1">
    <source>
        <dbReference type="ARBA" id="ARBA00023015"/>
    </source>
</evidence>
<gene>
    <name evidence="5" type="ORF">SAMN06265380_1144</name>
</gene>
<dbReference type="SUPFAM" id="SSF46785">
    <property type="entry name" value="Winged helix' DNA-binding domain"/>
    <property type="match status" value="1"/>
</dbReference>
<evidence type="ECO:0000313" key="5">
    <source>
        <dbReference type="EMBL" id="SMO87892.1"/>
    </source>
</evidence>
<keyword evidence="1" id="KW-0805">Transcription regulation</keyword>
<accession>A0A521EVD2</accession>
<keyword evidence="3" id="KW-0804">Transcription</keyword>
<dbReference type="InterPro" id="IPR036390">
    <property type="entry name" value="WH_DNA-bd_sf"/>
</dbReference>
<dbReference type="PRINTS" id="PR00598">
    <property type="entry name" value="HTHMARR"/>
</dbReference>
<dbReference type="Pfam" id="PF01047">
    <property type="entry name" value="MarR"/>
    <property type="match status" value="1"/>
</dbReference>
<dbReference type="PROSITE" id="PS50995">
    <property type="entry name" value="HTH_MARR_2"/>
    <property type="match status" value="1"/>
</dbReference>
<dbReference type="InterPro" id="IPR000835">
    <property type="entry name" value="HTH_MarR-typ"/>
</dbReference>
<reference evidence="5 6" key="1">
    <citation type="submission" date="2017-05" db="EMBL/GenBank/DDBJ databases">
        <authorList>
            <person name="Varghese N."/>
            <person name="Submissions S."/>
        </authorList>
    </citation>
    <scope>NUCLEOTIDE SEQUENCE [LARGE SCALE GENOMIC DNA]</scope>
    <source>
        <strain evidence="5 6">DSM 28009</strain>
    </source>
</reference>
<evidence type="ECO:0000313" key="6">
    <source>
        <dbReference type="Proteomes" id="UP000319555"/>
    </source>
</evidence>
<protein>
    <submittedName>
        <fullName evidence="5">DNA-binding transcriptional regulator, MarR family</fullName>
    </submittedName>
</protein>
<evidence type="ECO:0000256" key="2">
    <source>
        <dbReference type="ARBA" id="ARBA00023125"/>
    </source>
</evidence>
<dbReference type="PANTHER" id="PTHR42756">
    <property type="entry name" value="TRANSCRIPTIONAL REGULATOR, MARR"/>
    <property type="match status" value="1"/>
</dbReference>
<evidence type="ECO:0000259" key="4">
    <source>
        <dbReference type="PROSITE" id="PS50995"/>
    </source>
</evidence>
<dbReference type="InterPro" id="IPR036388">
    <property type="entry name" value="WH-like_DNA-bd_sf"/>
</dbReference>
<evidence type="ECO:0000256" key="3">
    <source>
        <dbReference type="ARBA" id="ARBA00023163"/>
    </source>
</evidence>
<dbReference type="AlphaFoldDB" id="A0A521EVD2"/>
<dbReference type="EMBL" id="FXTE01000014">
    <property type="protein sequence ID" value="SMO87892.1"/>
    <property type="molecule type" value="Genomic_DNA"/>
</dbReference>
<dbReference type="SMART" id="SM00347">
    <property type="entry name" value="HTH_MARR"/>
    <property type="match status" value="1"/>
</dbReference>
<sequence>MQVYLSDMDFTKEDSAGYLVNHMARLFARDLQQRISPLGIVVGQFPILLELWQKDGVSQKELLGKIDVEQATLANTLNRMERDSLVKRTKNPTDARAQLIWLTEKASGIRAEAYEAAQTVNAQALAGLSAEEQRQFLDLMHRVISGMRQE</sequence>
<dbReference type="GO" id="GO:0003700">
    <property type="term" value="F:DNA-binding transcription factor activity"/>
    <property type="evidence" value="ECO:0007669"/>
    <property type="project" value="InterPro"/>
</dbReference>
<name>A0A521EVD2_9RHOB</name>
<dbReference type="GO" id="GO:0003677">
    <property type="term" value="F:DNA binding"/>
    <property type="evidence" value="ECO:0007669"/>
    <property type="project" value="UniProtKB-KW"/>
</dbReference>